<organism evidence="2 3">
    <name type="scientific">Bordetella genomosp. 2</name>
    <dbReference type="NCBI Taxonomy" id="1983456"/>
    <lineage>
        <taxon>Bacteria</taxon>
        <taxon>Pseudomonadati</taxon>
        <taxon>Pseudomonadota</taxon>
        <taxon>Betaproteobacteria</taxon>
        <taxon>Burkholderiales</taxon>
        <taxon>Alcaligenaceae</taxon>
        <taxon>Bordetella</taxon>
    </lineage>
</organism>
<evidence type="ECO:0000313" key="3">
    <source>
        <dbReference type="Proteomes" id="UP000215633"/>
    </source>
</evidence>
<keyword evidence="2" id="KW-0808">Transferase</keyword>
<dbReference type="RefSeq" id="WP_094807504.1">
    <property type="nucleotide sequence ID" value="NZ_NEVT01000007.1"/>
</dbReference>
<accession>A0A261VIA4</accession>
<dbReference type="AlphaFoldDB" id="A0A261VIA4"/>
<dbReference type="EMBL" id="NEVT01000007">
    <property type="protein sequence ID" value="OZI73799.1"/>
    <property type="molecule type" value="Genomic_DNA"/>
</dbReference>
<keyword evidence="3" id="KW-1185">Reference proteome</keyword>
<dbReference type="PANTHER" id="PTHR44086:SF10">
    <property type="entry name" value="THIOSULFATE SULFURTRANSFERASE_RHODANESE-LIKE DOMAIN-CONTAINING PROTEIN 3"/>
    <property type="match status" value="1"/>
</dbReference>
<dbReference type="PROSITE" id="PS50206">
    <property type="entry name" value="RHODANESE_3"/>
    <property type="match status" value="4"/>
</dbReference>
<feature type="domain" description="Rhodanese" evidence="1">
    <location>
        <begin position="394"/>
        <end position="481"/>
    </location>
</feature>
<dbReference type="PANTHER" id="PTHR44086">
    <property type="entry name" value="THIOSULFATE SULFURTRANSFERASE RDL2, MITOCHONDRIAL-RELATED"/>
    <property type="match status" value="1"/>
</dbReference>
<dbReference type="SMART" id="SM00450">
    <property type="entry name" value="RHOD"/>
    <property type="match status" value="3"/>
</dbReference>
<sequence>MMNESTPRYVEARDLKTWIHDEAELALLDVREHGQFGENHLFFAVPLPYSELELHIARLVPRTGTRMAIYGDARTESAVLAAARVLHGLGYSQVHVLRGGIEAWAEAGYATFAGVNLPSKTFGEIAEHVYHTPSVSAGKLHEMLNDASENLIVLDGRPVAEYRKMNIPGAICCPNGELALRIGELAPDPRTKIVINCAGRTRSIIGAQTLINLGIPNEVYALENGTQGWYLADLPLEHQSGRVYPAQVPAHGLDALRERAGRLRDKFALPVVDAAQVRAWLADASRNVFLCDVRTEEEHQQGDLPALAQHTPGGQLIQATDQYIGVRKARIVLCDTDGIRAPVVASWLKQLGWDVSLLADPQELGELPTGAAPAPALAHTREVPAEQLAAFVAAHPDAAILDARPSARFRQASLRGAAWTIRPTLPRQLAGRPAGPVLLLGDSRARLGLLAHDLEQAGRRDIHLCVLDDAALRASGLPLADNADLPDEACIDYLFFVHDRHDGNKEAARKYLEWETNLVSQIDEQERRTFSVGA</sequence>
<dbReference type="Pfam" id="PF00581">
    <property type="entry name" value="Rhodanese"/>
    <property type="match status" value="2"/>
</dbReference>
<dbReference type="InterPro" id="IPR036873">
    <property type="entry name" value="Rhodanese-like_dom_sf"/>
</dbReference>
<dbReference type="GO" id="GO:0004792">
    <property type="term" value="F:thiosulfate-cyanide sulfurtransferase activity"/>
    <property type="evidence" value="ECO:0007669"/>
    <property type="project" value="TreeGrafter"/>
</dbReference>
<feature type="domain" description="Rhodanese" evidence="1">
    <location>
        <begin position="21"/>
        <end position="113"/>
    </location>
</feature>
<name>A0A261VIA4_9BORD</name>
<proteinExistence type="predicted"/>
<feature type="domain" description="Rhodanese" evidence="1">
    <location>
        <begin position="147"/>
        <end position="238"/>
    </location>
</feature>
<feature type="domain" description="Rhodanese" evidence="1">
    <location>
        <begin position="284"/>
        <end position="366"/>
    </location>
</feature>
<comment type="caution">
    <text evidence="2">The sequence shown here is derived from an EMBL/GenBank/DDBJ whole genome shotgun (WGS) entry which is preliminary data.</text>
</comment>
<dbReference type="InterPro" id="IPR001763">
    <property type="entry name" value="Rhodanese-like_dom"/>
</dbReference>
<protein>
    <submittedName>
        <fullName evidence="2">Sulfurtransferase</fullName>
    </submittedName>
</protein>
<dbReference type="Proteomes" id="UP000215633">
    <property type="component" value="Unassembled WGS sequence"/>
</dbReference>
<dbReference type="SUPFAM" id="SSF52821">
    <property type="entry name" value="Rhodanese/Cell cycle control phosphatase"/>
    <property type="match status" value="4"/>
</dbReference>
<gene>
    <name evidence="2" type="ORF">CAL24_18325</name>
</gene>
<reference evidence="3" key="1">
    <citation type="submission" date="2017-05" db="EMBL/GenBank/DDBJ databases">
        <title>Complete and WGS of Bordetella genogroups.</title>
        <authorList>
            <person name="Spilker T."/>
            <person name="Lipuma J."/>
        </authorList>
    </citation>
    <scope>NUCLEOTIDE SEQUENCE [LARGE SCALE GENOMIC DNA]</scope>
    <source>
        <strain evidence="3">AU8256</strain>
    </source>
</reference>
<dbReference type="Gene3D" id="3.40.250.10">
    <property type="entry name" value="Rhodanese-like domain"/>
    <property type="match status" value="3"/>
</dbReference>
<evidence type="ECO:0000313" key="2">
    <source>
        <dbReference type="EMBL" id="OZI73799.1"/>
    </source>
</evidence>
<evidence type="ECO:0000259" key="1">
    <source>
        <dbReference type="PROSITE" id="PS50206"/>
    </source>
</evidence>